<dbReference type="HOGENOM" id="CLU_3102949_0_0_5"/>
<evidence type="ECO:0000313" key="3">
    <source>
        <dbReference type="Proteomes" id="UP000007460"/>
    </source>
</evidence>
<dbReference type="AlphaFoldDB" id="D5BSW3"/>
<reference evidence="2 3" key="1">
    <citation type="journal article" date="2010" name="J. Bacteriol.">
        <title>Complete genome sequence of "Candidatus Puniceispirillum marinum" IMCC1322, a representative of the SAR116 clade in the Alphaproteobacteria.</title>
        <authorList>
            <person name="Oh H.M."/>
            <person name="Kwon K.K."/>
            <person name="Kang I."/>
            <person name="Kang S.G."/>
            <person name="Lee J.H."/>
            <person name="Kim S.J."/>
            <person name="Cho J.C."/>
        </authorList>
    </citation>
    <scope>NUCLEOTIDE SEQUENCE [LARGE SCALE GENOMIC DNA]</scope>
    <source>
        <strain evidence="2 3">IMCC1322</strain>
    </source>
</reference>
<keyword evidence="1" id="KW-0812">Transmembrane</keyword>
<dbReference type="RefSeq" id="WP_013045989.1">
    <property type="nucleotide sequence ID" value="NC_014010.1"/>
</dbReference>
<proteinExistence type="predicted"/>
<protein>
    <recommendedName>
        <fullName evidence="4">Protoheme IX farnesyltransferase</fullName>
    </recommendedName>
</protein>
<keyword evidence="3" id="KW-1185">Reference proteome</keyword>
<accession>D5BSW3</accession>
<dbReference type="EMBL" id="CP001751">
    <property type="protein sequence ID" value="ADE39360.1"/>
    <property type="molecule type" value="Genomic_DNA"/>
</dbReference>
<evidence type="ECO:0000256" key="1">
    <source>
        <dbReference type="SAM" id="Phobius"/>
    </source>
</evidence>
<dbReference type="KEGG" id="apb:SAR116_1117"/>
<sequence>MNKLDQQAPTPKTAKEMQRMRRDRNLAVLGIIVGLVVLFYVLTLVKIGGAS</sequence>
<evidence type="ECO:0008006" key="4">
    <source>
        <dbReference type="Google" id="ProtNLM"/>
    </source>
</evidence>
<keyword evidence="1" id="KW-1133">Transmembrane helix</keyword>
<dbReference type="Proteomes" id="UP000007460">
    <property type="component" value="Chromosome"/>
</dbReference>
<evidence type="ECO:0000313" key="2">
    <source>
        <dbReference type="EMBL" id="ADE39360.1"/>
    </source>
</evidence>
<keyword evidence="1" id="KW-0472">Membrane</keyword>
<gene>
    <name evidence="2" type="ordered locus">SAR116_1117</name>
</gene>
<feature type="transmembrane region" description="Helical" evidence="1">
    <location>
        <begin position="26"/>
        <end position="45"/>
    </location>
</feature>
<dbReference type="STRING" id="488538.SAR116_1117"/>
<organism evidence="2 3">
    <name type="scientific">Puniceispirillum marinum (strain IMCC1322)</name>
    <dbReference type="NCBI Taxonomy" id="488538"/>
    <lineage>
        <taxon>Bacteria</taxon>
        <taxon>Pseudomonadati</taxon>
        <taxon>Pseudomonadota</taxon>
        <taxon>Alphaproteobacteria</taxon>
        <taxon>Candidatus Puniceispirillales</taxon>
        <taxon>Candidatus Puniceispirillaceae</taxon>
        <taxon>Candidatus Puniceispirillum</taxon>
    </lineage>
</organism>
<name>D5BSW3_PUNMI</name>